<dbReference type="PANTHER" id="PTHR43968">
    <property type="match status" value="1"/>
</dbReference>
<dbReference type="SUPFAM" id="SSF47616">
    <property type="entry name" value="GST C-terminal domain-like"/>
    <property type="match status" value="1"/>
</dbReference>
<sequence length="235" mass="25334">MAATPQHKIKLYTNHGCPWAHRAHIALAELNVPFQEELIDLSVPRTREYLAINPRGLVPSLEFDGHVVTESAVVAAFLADAYPAAGLVPASTDEGGPLARARIAFFVDTYFSKAVGHAQKAVSAYAEGPAAQEPALADFVAAVVKEIEPLLADAAPFFGGSSKLTLAEVQTGSFLLRLYAYIKHGLVPASLEAELATKAPNFDKWAKATIAHPSVTCIWDEDRIIAHSKYRFGKK</sequence>
<accession>A0ABR1WNR8</accession>
<dbReference type="RefSeq" id="XP_066669688.1">
    <property type="nucleotide sequence ID" value="XM_066810765.1"/>
</dbReference>
<dbReference type="CDD" id="cd00570">
    <property type="entry name" value="GST_N_family"/>
    <property type="match status" value="1"/>
</dbReference>
<comment type="similarity">
    <text evidence="1">Belongs to the GST superfamily.</text>
</comment>
<organism evidence="4 5">
    <name type="scientific">Apiospora hydei</name>
    <dbReference type="NCBI Taxonomy" id="1337664"/>
    <lineage>
        <taxon>Eukaryota</taxon>
        <taxon>Fungi</taxon>
        <taxon>Dikarya</taxon>
        <taxon>Ascomycota</taxon>
        <taxon>Pezizomycotina</taxon>
        <taxon>Sordariomycetes</taxon>
        <taxon>Xylariomycetidae</taxon>
        <taxon>Amphisphaeriales</taxon>
        <taxon>Apiosporaceae</taxon>
        <taxon>Apiospora</taxon>
    </lineage>
</organism>
<dbReference type="InterPro" id="IPR050983">
    <property type="entry name" value="GST_Omega/HSP26"/>
</dbReference>
<dbReference type="SUPFAM" id="SSF52833">
    <property type="entry name" value="Thioredoxin-like"/>
    <property type="match status" value="1"/>
</dbReference>
<feature type="domain" description="GST C-terminal" evidence="3">
    <location>
        <begin position="96"/>
        <end position="232"/>
    </location>
</feature>
<dbReference type="InterPro" id="IPR010987">
    <property type="entry name" value="Glutathione-S-Trfase_C-like"/>
</dbReference>
<evidence type="ECO:0000313" key="5">
    <source>
        <dbReference type="Proteomes" id="UP001433268"/>
    </source>
</evidence>
<evidence type="ECO:0000259" key="2">
    <source>
        <dbReference type="PROSITE" id="PS50404"/>
    </source>
</evidence>
<dbReference type="InterPro" id="IPR036282">
    <property type="entry name" value="Glutathione-S-Trfase_C_sf"/>
</dbReference>
<dbReference type="Gene3D" id="1.20.1050.10">
    <property type="match status" value="1"/>
</dbReference>
<keyword evidence="5" id="KW-1185">Reference proteome</keyword>
<dbReference type="Gene3D" id="3.40.30.10">
    <property type="entry name" value="Glutaredoxin"/>
    <property type="match status" value="1"/>
</dbReference>
<protein>
    <submittedName>
        <fullName evidence="4">Glutathione S-transferase domain-containing protein</fullName>
    </submittedName>
</protein>
<evidence type="ECO:0000259" key="3">
    <source>
        <dbReference type="PROSITE" id="PS50405"/>
    </source>
</evidence>
<dbReference type="PANTHER" id="PTHR43968:SF8">
    <property type="entry name" value="S-TRANSFERASE, PUTATIVE (AFU_ORTHOLOGUE AFUA_2G00590)-RELATED"/>
    <property type="match status" value="1"/>
</dbReference>
<evidence type="ECO:0000313" key="4">
    <source>
        <dbReference type="EMBL" id="KAK8085179.1"/>
    </source>
</evidence>
<dbReference type="Pfam" id="PF13409">
    <property type="entry name" value="GST_N_2"/>
    <property type="match status" value="1"/>
</dbReference>
<proteinExistence type="inferred from homology"/>
<dbReference type="SFLD" id="SFLDG00358">
    <property type="entry name" value="Main_(cytGST)"/>
    <property type="match status" value="1"/>
</dbReference>
<dbReference type="PROSITE" id="PS50404">
    <property type="entry name" value="GST_NTER"/>
    <property type="match status" value="1"/>
</dbReference>
<reference evidence="4 5" key="1">
    <citation type="submission" date="2023-01" db="EMBL/GenBank/DDBJ databases">
        <title>Analysis of 21 Apiospora genomes using comparative genomics revels a genus with tremendous synthesis potential of carbohydrate active enzymes and secondary metabolites.</title>
        <authorList>
            <person name="Sorensen T."/>
        </authorList>
    </citation>
    <scope>NUCLEOTIDE SEQUENCE [LARGE SCALE GENOMIC DNA]</scope>
    <source>
        <strain evidence="4 5">CBS 114990</strain>
    </source>
</reference>
<feature type="domain" description="GST N-terminal" evidence="2">
    <location>
        <begin position="7"/>
        <end position="86"/>
    </location>
</feature>
<comment type="caution">
    <text evidence="4">The sequence shown here is derived from an EMBL/GenBank/DDBJ whole genome shotgun (WGS) entry which is preliminary data.</text>
</comment>
<dbReference type="Proteomes" id="UP001433268">
    <property type="component" value="Unassembled WGS sequence"/>
</dbReference>
<dbReference type="InterPro" id="IPR040079">
    <property type="entry name" value="Glutathione_S-Trfase"/>
</dbReference>
<dbReference type="PROSITE" id="PS50405">
    <property type="entry name" value="GST_CTER"/>
    <property type="match status" value="1"/>
</dbReference>
<dbReference type="GeneID" id="92043825"/>
<dbReference type="EMBL" id="JAQQWN010000005">
    <property type="protein sequence ID" value="KAK8085179.1"/>
    <property type="molecule type" value="Genomic_DNA"/>
</dbReference>
<dbReference type="SFLD" id="SFLDS00019">
    <property type="entry name" value="Glutathione_Transferase_(cytos"/>
    <property type="match status" value="1"/>
</dbReference>
<name>A0ABR1WNR8_9PEZI</name>
<dbReference type="InterPro" id="IPR004045">
    <property type="entry name" value="Glutathione_S-Trfase_N"/>
</dbReference>
<dbReference type="InterPro" id="IPR036249">
    <property type="entry name" value="Thioredoxin-like_sf"/>
</dbReference>
<gene>
    <name evidence="4" type="ORF">PG997_006450</name>
</gene>
<evidence type="ECO:0000256" key="1">
    <source>
        <dbReference type="ARBA" id="ARBA00007409"/>
    </source>
</evidence>